<evidence type="ECO:0000313" key="1">
    <source>
        <dbReference type="EMBL" id="APA12157.1"/>
    </source>
</evidence>
<organism evidence="1 2">
    <name type="scientific">Sclerotinia sclerotiorum (strain ATCC 18683 / 1980 / Ss-1)</name>
    <name type="common">White mold</name>
    <name type="synonym">Whetzelinia sclerotiorum</name>
    <dbReference type="NCBI Taxonomy" id="665079"/>
    <lineage>
        <taxon>Eukaryota</taxon>
        <taxon>Fungi</taxon>
        <taxon>Dikarya</taxon>
        <taxon>Ascomycota</taxon>
        <taxon>Pezizomycotina</taxon>
        <taxon>Leotiomycetes</taxon>
        <taxon>Helotiales</taxon>
        <taxon>Sclerotiniaceae</taxon>
        <taxon>Sclerotinia</taxon>
    </lineage>
</organism>
<dbReference type="AlphaFoldDB" id="A0A1D9QB36"/>
<dbReference type="InterPro" id="IPR011009">
    <property type="entry name" value="Kinase-like_dom_sf"/>
</dbReference>
<gene>
    <name evidence="1" type="ORF">sscle_09g069270</name>
</gene>
<dbReference type="EMBL" id="CP017822">
    <property type="protein sequence ID" value="APA12157.1"/>
    <property type="molecule type" value="Genomic_DNA"/>
</dbReference>
<proteinExistence type="predicted"/>
<dbReference type="InterPro" id="IPR051678">
    <property type="entry name" value="AGP_Transferase"/>
</dbReference>
<dbReference type="VEuPathDB" id="FungiDB:sscle_09g069270"/>
<dbReference type="OrthoDB" id="3645574at2759"/>
<name>A0A1D9QB36_SCLS1</name>
<dbReference type="SUPFAM" id="SSF56112">
    <property type="entry name" value="Protein kinase-like (PK-like)"/>
    <property type="match status" value="1"/>
</dbReference>
<evidence type="ECO:0000313" key="2">
    <source>
        <dbReference type="Proteomes" id="UP000177798"/>
    </source>
</evidence>
<dbReference type="PANTHER" id="PTHR21310">
    <property type="entry name" value="AMINOGLYCOSIDE PHOSPHOTRANSFERASE-RELATED-RELATED"/>
    <property type="match status" value="1"/>
</dbReference>
<accession>A0A1D9QB36</accession>
<dbReference type="Proteomes" id="UP000177798">
    <property type="component" value="Chromosome 9"/>
</dbReference>
<sequence length="413" mass="48254">MLLGLAYPELRLDFFVWLITHRADIEDTVSYHLGLTGSEICRLGEVREWIHGSFNVCILVYVDNWHKHPGRRVMIRFPLPYKIGESTFPGNADEKLRCEVATFIWIQENCSHVPIPYLWGFGFVGGQSFTKPDSVSLKKRLVWYLRRHISSLFGFTLPCRYISHRRQSVLERGYLVIDYIEDSGVKMLSETWDEFQHCEVRKRNLFRDLSRIMLSLDSYGILQLNNRPLTLRLQQLENEGIPTNIARNLTYSATDAYYLDLLSCHDNRIRHQPNSMNDESDGRAQMANLIIMRALLSHFTNREFRHGPFVLRLTDLHQSNVFVDDDWNIKCLIYLEWACSLPVETMRPPYWLTGRPADDLVGQHLDSFSKARDEFMDIFKEEKSFPSENGIASYRTNIMRGVGKSETFGIFKH</sequence>
<reference evidence="2" key="1">
    <citation type="journal article" date="2017" name="Genome Biol. Evol.">
        <title>The complete genome sequence of the phytopathogenic fungus Sclerotinia sclerotiorum reveals insights into the genome architecture of broad host range pathogens.</title>
        <authorList>
            <person name="Derbyshire M."/>
            <person name="Denton-Giles M."/>
            <person name="Hegedus D."/>
            <person name="Seifbarghy S."/>
            <person name="Rollins J."/>
            <person name="van Kan J."/>
            <person name="Seidl M.F."/>
            <person name="Faino L."/>
            <person name="Mbengue M."/>
            <person name="Navaud O."/>
            <person name="Raffaele S."/>
            <person name="Hammond-Kosack K."/>
            <person name="Heard S."/>
            <person name="Oliver R."/>
        </authorList>
    </citation>
    <scope>NUCLEOTIDE SEQUENCE [LARGE SCALE GENOMIC DNA]</scope>
    <source>
        <strain evidence="2">ATCC 18683 / 1980 / Ss-1</strain>
    </source>
</reference>
<dbReference type="PANTHER" id="PTHR21310:SF37">
    <property type="entry name" value="AMINOGLYCOSIDE PHOSPHOTRANSFERASE DOMAIN-CONTAINING PROTEIN"/>
    <property type="match status" value="1"/>
</dbReference>
<protein>
    <recommendedName>
        <fullName evidence="3">Aminoglycoside phosphotransferase domain-containing protein</fullName>
    </recommendedName>
</protein>
<evidence type="ECO:0008006" key="3">
    <source>
        <dbReference type="Google" id="ProtNLM"/>
    </source>
</evidence>